<gene>
    <name evidence="2" type="ORF">L1F31_03755</name>
</gene>
<sequence>MMPTHALAEDGPGFQPSPRLGEGLECRPTRTEVAHQSRTTCPCRLAEFTPPAPAARQSSR</sequence>
<evidence type="ECO:0000313" key="2">
    <source>
        <dbReference type="EMBL" id="UVI36786.1"/>
    </source>
</evidence>
<feature type="compositionally biased region" description="Basic and acidic residues" evidence="1">
    <location>
        <begin position="22"/>
        <end position="35"/>
    </location>
</feature>
<dbReference type="Proteomes" id="UP001064879">
    <property type="component" value="Chromosome"/>
</dbReference>
<feature type="region of interest" description="Disordered" evidence="1">
    <location>
        <begin position="1"/>
        <end position="39"/>
    </location>
</feature>
<proteinExistence type="predicted"/>
<evidence type="ECO:0000256" key="1">
    <source>
        <dbReference type="SAM" id="MobiDB-lite"/>
    </source>
</evidence>
<keyword evidence="3" id="KW-1185">Reference proteome</keyword>
<evidence type="ECO:0000313" key="3">
    <source>
        <dbReference type="Proteomes" id="UP001064879"/>
    </source>
</evidence>
<name>A0ABY5SUR4_9MICO</name>
<organism evidence="2 3">
    <name type="scientific">Brevibacterium spongiae</name>
    <dbReference type="NCBI Taxonomy" id="2909672"/>
    <lineage>
        <taxon>Bacteria</taxon>
        <taxon>Bacillati</taxon>
        <taxon>Actinomycetota</taxon>
        <taxon>Actinomycetes</taxon>
        <taxon>Micrococcales</taxon>
        <taxon>Brevibacteriaceae</taxon>
        <taxon>Brevibacterium</taxon>
    </lineage>
</organism>
<protein>
    <submittedName>
        <fullName evidence="2">Uncharacterized protein</fullName>
    </submittedName>
</protein>
<dbReference type="RefSeq" id="WP_265419355.1">
    <property type="nucleotide sequence ID" value="NZ_CP093443.1"/>
</dbReference>
<reference evidence="2" key="1">
    <citation type="submission" date="2022-03" db="EMBL/GenBank/DDBJ databases">
        <title>Brevibacterium spongiae sp. nov., isolated from marine sponge.</title>
        <authorList>
            <person name="Li Z."/>
            <person name="Zhang M."/>
        </authorList>
    </citation>
    <scope>NUCLEOTIDE SEQUENCE</scope>
    <source>
        <strain evidence="2">WHS-Z9</strain>
    </source>
</reference>
<accession>A0ABY5SUR4</accession>
<dbReference type="EMBL" id="CP093443">
    <property type="protein sequence ID" value="UVI36786.1"/>
    <property type="molecule type" value="Genomic_DNA"/>
</dbReference>